<evidence type="ECO:0000313" key="8">
    <source>
        <dbReference type="EMBL" id="PIZ99131.1"/>
    </source>
</evidence>
<comment type="catalytic activity">
    <reaction evidence="7">
        <text>L-cysteinyl-[prolipoprotein] + a 1,2-diacyl-sn-glycero-3-phospho-(1'-sn-glycerol) = an S-1,2-diacyl-sn-glyceryl-L-cysteinyl-[prolipoprotein] + sn-glycerol 1-phosphate + H(+)</text>
        <dbReference type="Rhea" id="RHEA:56712"/>
        <dbReference type="Rhea" id="RHEA-COMP:14679"/>
        <dbReference type="Rhea" id="RHEA-COMP:14680"/>
        <dbReference type="ChEBI" id="CHEBI:15378"/>
        <dbReference type="ChEBI" id="CHEBI:29950"/>
        <dbReference type="ChEBI" id="CHEBI:57685"/>
        <dbReference type="ChEBI" id="CHEBI:64716"/>
        <dbReference type="ChEBI" id="CHEBI:140658"/>
        <dbReference type="EC" id="2.5.1.145"/>
    </reaction>
</comment>
<reference evidence="9" key="1">
    <citation type="submission" date="2017-09" db="EMBL/GenBank/DDBJ databases">
        <title>Depth-based differentiation of microbial function through sediment-hosted aquifers and enrichment of novel symbionts in the deep terrestrial subsurface.</title>
        <authorList>
            <person name="Probst A.J."/>
            <person name="Ladd B."/>
            <person name="Jarett J.K."/>
            <person name="Geller-Mcgrath D.E."/>
            <person name="Sieber C.M.K."/>
            <person name="Emerson J.B."/>
            <person name="Anantharaman K."/>
            <person name="Thomas B.C."/>
            <person name="Malmstrom R."/>
            <person name="Stieglmeier M."/>
            <person name="Klingl A."/>
            <person name="Woyke T."/>
            <person name="Ryan C.M."/>
            <person name="Banfield J.F."/>
        </authorList>
    </citation>
    <scope>NUCLEOTIDE SEQUENCE [LARGE SCALE GENOMIC DNA]</scope>
</reference>
<feature type="binding site" evidence="7">
    <location>
        <position position="137"/>
    </location>
    <ligand>
        <name>a 1,2-diacyl-sn-glycero-3-phospho-(1'-sn-glycerol)</name>
        <dbReference type="ChEBI" id="CHEBI:64716"/>
    </ligand>
</feature>
<gene>
    <name evidence="7 8" type="primary">lgt</name>
    <name evidence="8" type="ORF">COX77_02420</name>
</gene>
<keyword evidence="8" id="KW-0449">Lipoprotein</keyword>
<evidence type="ECO:0000256" key="1">
    <source>
        <dbReference type="ARBA" id="ARBA00007150"/>
    </source>
</evidence>
<comment type="subcellular location">
    <subcellularLocation>
        <location evidence="7">Cell membrane</location>
        <topology evidence="7">Multi-pass membrane protein</topology>
    </subcellularLocation>
</comment>
<dbReference type="GO" id="GO:0005886">
    <property type="term" value="C:plasma membrane"/>
    <property type="evidence" value="ECO:0007669"/>
    <property type="project" value="UniProtKB-SubCell"/>
</dbReference>
<keyword evidence="2 7" id="KW-1003">Cell membrane</keyword>
<accession>A0A2M7VEZ1</accession>
<dbReference type="HAMAP" id="MF_01147">
    <property type="entry name" value="Lgt"/>
    <property type="match status" value="1"/>
</dbReference>
<comment type="pathway">
    <text evidence="7">Protein modification; lipoprotein biosynthesis (diacylglyceryl transfer).</text>
</comment>
<dbReference type="Pfam" id="PF01790">
    <property type="entry name" value="LGT"/>
    <property type="match status" value="1"/>
</dbReference>
<protein>
    <recommendedName>
        <fullName evidence="7">Phosphatidylglycerol--prolipoprotein diacylglyceryl transferase</fullName>
        <ecNumber evidence="7">2.5.1.145</ecNumber>
    </recommendedName>
</protein>
<evidence type="ECO:0000256" key="4">
    <source>
        <dbReference type="ARBA" id="ARBA00022692"/>
    </source>
</evidence>
<dbReference type="GO" id="GO:0008961">
    <property type="term" value="F:phosphatidylglycerol-prolipoprotein diacylglyceryl transferase activity"/>
    <property type="evidence" value="ECO:0007669"/>
    <property type="project" value="UniProtKB-UniRule"/>
</dbReference>
<keyword evidence="4 7" id="KW-0812">Transmembrane</keyword>
<keyword evidence="3 7" id="KW-0808">Transferase</keyword>
<dbReference type="AlphaFoldDB" id="A0A2M7VEZ1"/>
<comment type="function">
    <text evidence="7">Catalyzes the transfer of the diacylglyceryl group from phosphatidylglycerol to the sulfhydryl group of the N-terminal cysteine of a prolipoprotein, the first step in the formation of mature lipoproteins.</text>
</comment>
<evidence type="ECO:0000256" key="3">
    <source>
        <dbReference type="ARBA" id="ARBA00022679"/>
    </source>
</evidence>
<dbReference type="PROSITE" id="PS01311">
    <property type="entry name" value="LGT"/>
    <property type="match status" value="1"/>
</dbReference>
<evidence type="ECO:0000256" key="2">
    <source>
        <dbReference type="ARBA" id="ARBA00022475"/>
    </source>
</evidence>
<feature type="transmembrane region" description="Helical" evidence="7">
    <location>
        <begin position="90"/>
        <end position="113"/>
    </location>
</feature>
<dbReference type="Proteomes" id="UP000230405">
    <property type="component" value="Unassembled WGS sequence"/>
</dbReference>
<comment type="caution">
    <text evidence="8">The sequence shown here is derived from an EMBL/GenBank/DDBJ whole genome shotgun (WGS) entry which is preliminary data.</text>
</comment>
<evidence type="ECO:0000256" key="5">
    <source>
        <dbReference type="ARBA" id="ARBA00022989"/>
    </source>
</evidence>
<proteinExistence type="inferred from homology"/>
<dbReference type="UniPathway" id="UPA00664"/>
<feature type="transmembrane region" description="Helical" evidence="7">
    <location>
        <begin position="52"/>
        <end position="70"/>
    </location>
</feature>
<dbReference type="EC" id="2.5.1.145" evidence="7"/>
<evidence type="ECO:0000256" key="6">
    <source>
        <dbReference type="ARBA" id="ARBA00023136"/>
    </source>
</evidence>
<feature type="transmembrane region" description="Helical" evidence="7">
    <location>
        <begin position="199"/>
        <end position="219"/>
    </location>
</feature>
<dbReference type="NCBIfam" id="TIGR00544">
    <property type="entry name" value="lgt"/>
    <property type="match status" value="1"/>
</dbReference>
<comment type="similarity">
    <text evidence="1 7">Belongs to the Lgt family.</text>
</comment>
<evidence type="ECO:0000313" key="9">
    <source>
        <dbReference type="Proteomes" id="UP000230405"/>
    </source>
</evidence>
<keyword evidence="5 7" id="KW-1133">Transmembrane helix</keyword>
<dbReference type="EMBL" id="PFPO01000046">
    <property type="protein sequence ID" value="PIZ99131.1"/>
    <property type="molecule type" value="Genomic_DNA"/>
</dbReference>
<dbReference type="PANTHER" id="PTHR30589:SF0">
    <property type="entry name" value="PHOSPHATIDYLGLYCEROL--PROLIPOPROTEIN DIACYLGLYCERYL TRANSFERASE"/>
    <property type="match status" value="1"/>
</dbReference>
<sequence length="265" mass="30900">MTFFWSNFIPNPVLFELGWFKIYWYGLILAIAILVAYYLIRRGKTLAQQRDIDDLVLWLVLGGLFGARIYDAVVYWPVSSFNWLEFFSLWQRGLAIHGAILGGAVTLLAWCLVNRKSFGQLADQLVMVLPLAQAIGRWGNYFNQELFGAPTSWPWKIFIEPVNRPAEYLYSSYFHPLFLYESLADLALFIVLYFSGKKFLRVGVSLSIYLFGYGVIRFVMEFWRLDQVAIYGGLRWPQWLSLILMLGVLIYWLVQLLLPKFKKNV</sequence>
<keyword evidence="6 7" id="KW-0472">Membrane</keyword>
<feature type="transmembrane region" description="Helical" evidence="7">
    <location>
        <begin position="239"/>
        <end position="258"/>
    </location>
</feature>
<dbReference type="GO" id="GO:0042158">
    <property type="term" value="P:lipoprotein biosynthetic process"/>
    <property type="evidence" value="ECO:0007669"/>
    <property type="project" value="UniProtKB-UniRule"/>
</dbReference>
<name>A0A2M7VEZ1_9BACT</name>
<dbReference type="InterPro" id="IPR001640">
    <property type="entry name" value="Lgt"/>
</dbReference>
<feature type="transmembrane region" description="Helical" evidence="7">
    <location>
        <begin position="22"/>
        <end position="40"/>
    </location>
</feature>
<evidence type="ECO:0000256" key="7">
    <source>
        <dbReference type="HAMAP-Rule" id="MF_01147"/>
    </source>
</evidence>
<dbReference type="PANTHER" id="PTHR30589">
    <property type="entry name" value="PROLIPOPROTEIN DIACYLGLYCERYL TRANSFERASE"/>
    <property type="match status" value="1"/>
</dbReference>
<organism evidence="8 9">
    <name type="scientific">Candidatus Komeilibacteria bacterium CG_4_10_14_0_2_um_filter_37_10</name>
    <dbReference type="NCBI Taxonomy" id="1974470"/>
    <lineage>
        <taxon>Bacteria</taxon>
        <taxon>Candidatus Komeiliibacteriota</taxon>
    </lineage>
</organism>